<dbReference type="SMART" id="SM00640">
    <property type="entry name" value="Glyco_32"/>
    <property type="match status" value="1"/>
</dbReference>
<comment type="caution">
    <text evidence="6">The sequence shown here is derived from an EMBL/GenBank/DDBJ whole genome shotgun (WGS) entry which is preliminary data.</text>
</comment>
<name>A0A5C8ZDR0_9ACTN</name>
<dbReference type="EC" id="3.2.1.26" evidence="2"/>
<dbReference type="InterPro" id="IPR023296">
    <property type="entry name" value="Glyco_hydro_beta-prop_sf"/>
</dbReference>
<reference evidence="6 7" key="1">
    <citation type="submission" date="2019-07" db="EMBL/GenBank/DDBJ databases">
        <title>Quadrisphaera sp. strain DD2A genome sequencing and assembly.</title>
        <authorList>
            <person name="Kim I."/>
        </authorList>
    </citation>
    <scope>NUCLEOTIDE SEQUENCE [LARGE SCALE GENOMIC DNA]</scope>
    <source>
        <strain evidence="6 7">DD2A</strain>
    </source>
</reference>
<dbReference type="EMBL" id="VKAC01000007">
    <property type="protein sequence ID" value="TXR55634.1"/>
    <property type="molecule type" value="Genomic_DNA"/>
</dbReference>
<accession>A0A5C8ZDR0</accession>
<dbReference type="PANTHER" id="PTHR43101">
    <property type="entry name" value="BETA-FRUCTOSIDASE"/>
    <property type="match status" value="1"/>
</dbReference>
<proteinExistence type="inferred from homology"/>
<dbReference type="Gene3D" id="2.115.10.20">
    <property type="entry name" value="Glycosyl hydrolase domain, family 43"/>
    <property type="match status" value="1"/>
</dbReference>
<dbReference type="InterPro" id="IPR018053">
    <property type="entry name" value="Glyco_hydro_32_AS"/>
</dbReference>
<keyword evidence="3 6" id="KW-0378">Hydrolase</keyword>
<keyword evidence="7" id="KW-1185">Reference proteome</keyword>
<evidence type="ECO:0000313" key="6">
    <source>
        <dbReference type="EMBL" id="TXR55634.1"/>
    </source>
</evidence>
<sequence>MGGVTRPLLHLTPTTGWMNDPNGLAQFGGVHHVFFQHNPDAPTFGTMRWGHATSPDLVRWTEHPTALTPQADGPDAGGCWSGCAVDLPGGRQAVLYTGVQPPEAGGPQRAVALRAVADDASLVTWQPDEEPVIADWPELDPALTDFRDHAVLRTRDPAGRLHWRQVVAAGTAGHDGAGKLLSYATTDPELRSWEYEGVFLDAAAAGLDAHVFECPDVFAPGGDGPGELHGEEVVVVLSWYSKDPDAELHHSSGAVWLTGRLEQAPEGGPVRFAPERRGVLDLGSRFYAPQSYTTADTGRRIAFGWLRTQDDPASAGRTSVGAQSLPRRWRVVGGRLQQTPVAEVSDLAGDVVVEVDELSGTVALPAAAQAVVVSLQVVEPDGSDGAAALAASSLVLVAPDGHRTLVDLSAFGRSTTEHLVDGLWLPEAPRVRWADVYVDTGIVEVFSSDGRAAASSDLAAASVAAVEVTGPVRASVRVLTL</sequence>
<dbReference type="Pfam" id="PF00251">
    <property type="entry name" value="Glyco_hydro_32N"/>
    <property type="match status" value="1"/>
</dbReference>
<comment type="similarity">
    <text evidence="1">Belongs to the glycosyl hydrolase 32 family.</text>
</comment>
<protein>
    <recommendedName>
        <fullName evidence="2">beta-fructofuranosidase</fullName>
        <ecNumber evidence="2">3.2.1.26</ecNumber>
    </recommendedName>
</protein>
<evidence type="ECO:0000256" key="2">
    <source>
        <dbReference type="ARBA" id="ARBA00012758"/>
    </source>
</evidence>
<gene>
    <name evidence="6" type="ORF">FMM08_12360</name>
</gene>
<evidence type="ECO:0000256" key="4">
    <source>
        <dbReference type="ARBA" id="ARBA00023295"/>
    </source>
</evidence>
<evidence type="ECO:0000313" key="7">
    <source>
        <dbReference type="Proteomes" id="UP000321234"/>
    </source>
</evidence>
<dbReference type="SUPFAM" id="SSF75005">
    <property type="entry name" value="Arabinanase/levansucrase/invertase"/>
    <property type="match status" value="1"/>
</dbReference>
<evidence type="ECO:0000259" key="5">
    <source>
        <dbReference type="Pfam" id="PF00251"/>
    </source>
</evidence>
<dbReference type="CDD" id="cd08996">
    <property type="entry name" value="GH32_FFase"/>
    <property type="match status" value="1"/>
</dbReference>
<keyword evidence="4" id="KW-0326">Glycosidase</keyword>
<dbReference type="AlphaFoldDB" id="A0A5C8ZDR0"/>
<feature type="domain" description="Glycosyl hydrolase family 32 N-terminal" evidence="5">
    <location>
        <begin position="10"/>
        <end position="340"/>
    </location>
</feature>
<dbReference type="GO" id="GO:0005975">
    <property type="term" value="P:carbohydrate metabolic process"/>
    <property type="evidence" value="ECO:0007669"/>
    <property type="project" value="InterPro"/>
</dbReference>
<dbReference type="Proteomes" id="UP000321234">
    <property type="component" value="Unassembled WGS sequence"/>
</dbReference>
<dbReference type="PANTHER" id="PTHR43101:SF1">
    <property type="entry name" value="BETA-FRUCTOSIDASE"/>
    <property type="match status" value="1"/>
</dbReference>
<dbReference type="InterPro" id="IPR013148">
    <property type="entry name" value="Glyco_hydro_32_N"/>
</dbReference>
<organism evidence="6 7">
    <name type="scientific">Quadrisphaera setariae</name>
    <dbReference type="NCBI Taxonomy" id="2593304"/>
    <lineage>
        <taxon>Bacteria</taxon>
        <taxon>Bacillati</taxon>
        <taxon>Actinomycetota</taxon>
        <taxon>Actinomycetes</taxon>
        <taxon>Kineosporiales</taxon>
        <taxon>Kineosporiaceae</taxon>
        <taxon>Quadrisphaera</taxon>
    </lineage>
</organism>
<dbReference type="InterPro" id="IPR051214">
    <property type="entry name" value="GH32_Enzymes"/>
</dbReference>
<evidence type="ECO:0000256" key="1">
    <source>
        <dbReference type="ARBA" id="ARBA00009902"/>
    </source>
</evidence>
<dbReference type="OrthoDB" id="9776657at2"/>
<dbReference type="GO" id="GO:0004564">
    <property type="term" value="F:beta-fructofuranosidase activity"/>
    <property type="evidence" value="ECO:0007669"/>
    <property type="project" value="UniProtKB-EC"/>
</dbReference>
<evidence type="ECO:0000256" key="3">
    <source>
        <dbReference type="ARBA" id="ARBA00022801"/>
    </source>
</evidence>
<dbReference type="InterPro" id="IPR001362">
    <property type="entry name" value="Glyco_hydro_32"/>
</dbReference>
<dbReference type="PROSITE" id="PS00609">
    <property type="entry name" value="GLYCOSYL_HYDROL_F32"/>
    <property type="match status" value="1"/>
</dbReference>